<accession>A0A1L7XWI0</accession>
<organism evidence="2 3">
    <name type="scientific">Phialocephala subalpina</name>
    <dbReference type="NCBI Taxonomy" id="576137"/>
    <lineage>
        <taxon>Eukaryota</taxon>
        <taxon>Fungi</taxon>
        <taxon>Dikarya</taxon>
        <taxon>Ascomycota</taxon>
        <taxon>Pezizomycotina</taxon>
        <taxon>Leotiomycetes</taxon>
        <taxon>Helotiales</taxon>
        <taxon>Mollisiaceae</taxon>
        <taxon>Phialocephala</taxon>
        <taxon>Phialocephala fortinii species complex</taxon>
    </lineage>
</organism>
<feature type="compositionally biased region" description="Low complexity" evidence="1">
    <location>
        <begin position="148"/>
        <end position="163"/>
    </location>
</feature>
<gene>
    <name evidence="2" type="ORF">PAC_19294</name>
</gene>
<reference evidence="2 3" key="1">
    <citation type="submission" date="2016-03" db="EMBL/GenBank/DDBJ databases">
        <authorList>
            <person name="Ploux O."/>
        </authorList>
    </citation>
    <scope>NUCLEOTIDE SEQUENCE [LARGE SCALE GENOMIC DNA]</scope>
    <source>
        <strain evidence="2 3">UAMH 11012</strain>
    </source>
</reference>
<keyword evidence="3" id="KW-1185">Reference proteome</keyword>
<proteinExistence type="predicted"/>
<name>A0A1L7XWI0_9HELO</name>
<evidence type="ECO:0000313" key="2">
    <source>
        <dbReference type="EMBL" id="CZR69394.1"/>
    </source>
</evidence>
<dbReference type="Proteomes" id="UP000184330">
    <property type="component" value="Unassembled WGS sequence"/>
</dbReference>
<evidence type="ECO:0000313" key="3">
    <source>
        <dbReference type="Proteomes" id="UP000184330"/>
    </source>
</evidence>
<sequence>MVMNLAIGEAQCRGPWSKQLLTPEYFEMFPVLERLTYALGVRSRQVLQSERFRMDESFYPMESDELSPSTWAHHLVISTEQQYTFLKRWHEGILKFLNDNFNGKWSLGFIHPTEDPNPEWHSRQWIEDELEKAKKIFMRAKEKSAQEGNSNGSNGSGNKNTNNFRLRLKTRV</sequence>
<protein>
    <submittedName>
        <fullName evidence="2">Uncharacterized protein</fullName>
    </submittedName>
</protein>
<evidence type="ECO:0000256" key="1">
    <source>
        <dbReference type="SAM" id="MobiDB-lite"/>
    </source>
</evidence>
<dbReference type="AlphaFoldDB" id="A0A1L7XWI0"/>
<feature type="region of interest" description="Disordered" evidence="1">
    <location>
        <begin position="141"/>
        <end position="172"/>
    </location>
</feature>
<dbReference type="EMBL" id="FJOG01000070">
    <property type="protein sequence ID" value="CZR69394.1"/>
    <property type="molecule type" value="Genomic_DNA"/>
</dbReference>